<sequence length="57" mass="5804">MSGRTDAGAAFPLVVATVIAAVAVTQRNWTGAVVAVVIGAAAALVARRRSGRGKERR</sequence>
<name>A0ABY9HJG7_9ACTN</name>
<dbReference type="EMBL" id="CP120997">
    <property type="protein sequence ID" value="WLQ34212.1"/>
    <property type="molecule type" value="Genomic_DNA"/>
</dbReference>
<dbReference type="Proteomes" id="UP001239522">
    <property type="component" value="Chromosome"/>
</dbReference>
<evidence type="ECO:0000256" key="1">
    <source>
        <dbReference type="SAM" id="Phobius"/>
    </source>
</evidence>
<proteinExistence type="predicted"/>
<evidence type="ECO:0000313" key="3">
    <source>
        <dbReference type="Proteomes" id="UP001239522"/>
    </source>
</evidence>
<gene>
    <name evidence="2" type="ORF">P8A18_12525</name>
</gene>
<feature type="transmembrane region" description="Helical" evidence="1">
    <location>
        <begin position="30"/>
        <end position="47"/>
    </location>
</feature>
<accession>A0ABY9HJG7</accession>
<protein>
    <submittedName>
        <fullName evidence="2">Uncharacterized protein</fullName>
    </submittedName>
</protein>
<evidence type="ECO:0000313" key="2">
    <source>
        <dbReference type="EMBL" id="WLQ34212.1"/>
    </source>
</evidence>
<keyword evidence="1" id="KW-1133">Transmembrane helix</keyword>
<reference evidence="2 3" key="1">
    <citation type="submission" date="2023-03" db="EMBL/GenBank/DDBJ databases">
        <title>Isolation and description of six Streptomyces strains from soil environments, able to metabolize different microbial glucans.</title>
        <authorList>
            <person name="Widen T."/>
            <person name="Larsbrink J."/>
        </authorList>
    </citation>
    <scope>NUCLEOTIDE SEQUENCE [LARGE SCALE GENOMIC DNA]</scope>
    <source>
        <strain evidence="2 3">Mut1</strain>
    </source>
</reference>
<keyword evidence="1" id="KW-0812">Transmembrane</keyword>
<keyword evidence="3" id="KW-1185">Reference proteome</keyword>
<dbReference type="RefSeq" id="WP_306054196.1">
    <property type="nucleotide sequence ID" value="NZ_CP120997.1"/>
</dbReference>
<organism evidence="2 3">
    <name type="scientific">Streptomyces castrisilvae</name>
    <dbReference type="NCBI Taxonomy" id="3033811"/>
    <lineage>
        <taxon>Bacteria</taxon>
        <taxon>Bacillati</taxon>
        <taxon>Actinomycetota</taxon>
        <taxon>Actinomycetes</taxon>
        <taxon>Kitasatosporales</taxon>
        <taxon>Streptomycetaceae</taxon>
        <taxon>Streptomyces</taxon>
    </lineage>
</organism>
<keyword evidence="1" id="KW-0472">Membrane</keyword>